<keyword evidence="9" id="KW-0963">Cytoplasm</keyword>
<dbReference type="NCBIfam" id="TIGR00539">
    <property type="entry name" value="hemN_rel"/>
    <property type="match status" value="1"/>
</dbReference>
<dbReference type="SFLD" id="SFLDS00029">
    <property type="entry name" value="Radical_SAM"/>
    <property type="match status" value="1"/>
</dbReference>
<comment type="function">
    <text evidence="9">Probably acts as a heme chaperone, transferring heme to an unknown acceptor. Binds one molecule of heme per monomer, possibly covalently. Binds 1 [4Fe-4S] cluster. The cluster is coordinated with 3 cysteines and an exchangeable S-adenosyl-L-methionine.</text>
</comment>
<dbReference type="AlphaFoldDB" id="A0A8J6LHT8"/>
<evidence type="ECO:0000256" key="4">
    <source>
        <dbReference type="ARBA" id="ARBA00022691"/>
    </source>
</evidence>
<protein>
    <recommendedName>
        <fullName evidence="2 9">Heme chaperone HemW</fullName>
    </recommendedName>
</protein>
<dbReference type="Pfam" id="PF04055">
    <property type="entry name" value="Radical_SAM"/>
    <property type="match status" value="1"/>
</dbReference>
<dbReference type="InterPro" id="IPR007197">
    <property type="entry name" value="rSAM"/>
</dbReference>
<dbReference type="GO" id="GO:0005737">
    <property type="term" value="C:cytoplasm"/>
    <property type="evidence" value="ECO:0007669"/>
    <property type="project" value="UniProtKB-SubCell"/>
</dbReference>
<dbReference type="SFLD" id="SFLDF00562">
    <property type="entry name" value="HemN-like__clustered_with_heat"/>
    <property type="match status" value="1"/>
</dbReference>
<dbReference type="GO" id="GO:0051539">
    <property type="term" value="F:4 iron, 4 sulfur cluster binding"/>
    <property type="evidence" value="ECO:0007669"/>
    <property type="project" value="UniProtKB-UniRule"/>
</dbReference>
<evidence type="ECO:0000259" key="10">
    <source>
        <dbReference type="PROSITE" id="PS51918"/>
    </source>
</evidence>
<dbReference type="GO" id="GO:0046872">
    <property type="term" value="F:metal ion binding"/>
    <property type="evidence" value="ECO:0007669"/>
    <property type="project" value="UniProtKB-UniRule"/>
</dbReference>
<dbReference type="Proteomes" id="UP000657177">
    <property type="component" value="Unassembled WGS sequence"/>
</dbReference>
<evidence type="ECO:0000256" key="2">
    <source>
        <dbReference type="ARBA" id="ARBA00017228"/>
    </source>
</evidence>
<evidence type="ECO:0000256" key="3">
    <source>
        <dbReference type="ARBA" id="ARBA00022617"/>
    </source>
</evidence>
<evidence type="ECO:0000256" key="6">
    <source>
        <dbReference type="ARBA" id="ARBA00023004"/>
    </source>
</evidence>
<dbReference type="GO" id="GO:0004109">
    <property type="term" value="F:coproporphyrinogen oxidase activity"/>
    <property type="evidence" value="ECO:0007669"/>
    <property type="project" value="InterPro"/>
</dbReference>
<evidence type="ECO:0000256" key="9">
    <source>
        <dbReference type="RuleBase" id="RU364116"/>
    </source>
</evidence>
<dbReference type="PANTHER" id="PTHR13932:SF5">
    <property type="entry name" value="RADICAL S-ADENOSYL METHIONINE DOMAIN-CONTAINING PROTEIN 1, MITOCHONDRIAL"/>
    <property type="match status" value="1"/>
</dbReference>
<dbReference type="SMART" id="SM00729">
    <property type="entry name" value="Elp3"/>
    <property type="match status" value="1"/>
</dbReference>
<name>A0A8J6LHT8_9FIRM</name>
<dbReference type="InterPro" id="IPR058240">
    <property type="entry name" value="rSAM_sf"/>
</dbReference>
<dbReference type="RefSeq" id="WP_181339044.1">
    <property type="nucleotide sequence ID" value="NZ_JAAKDE010000005.1"/>
</dbReference>
<accession>A0A8J6LHT8</accession>
<evidence type="ECO:0000256" key="7">
    <source>
        <dbReference type="ARBA" id="ARBA00023014"/>
    </source>
</evidence>
<keyword evidence="3 9" id="KW-0349">Heme</keyword>
<dbReference type="GO" id="GO:0006779">
    <property type="term" value="P:porphyrin-containing compound biosynthetic process"/>
    <property type="evidence" value="ECO:0007669"/>
    <property type="project" value="InterPro"/>
</dbReference>
<evidence type="ECO:0000256" key="5">
    <source>
        <dbReference type="ARBA" id="ARBA00022723"/>
    </source>
</evidence>
<comment type="subcellular location">
    <subcellularLocation>
        <location evidence="9">Cytoplasm</location>
    </subcellularLocation>
</comment>
<dbReference type="InterPro" id="IPR010723">
    <property type="entry name" value="HemN_C"/>
</dbReference>
<comment type="caution">
    <text evidence="11">The sequence shown here is derived from an EMBL/GenBank/DDBJ whole genome shotgun (WGS) entry which is preliminary data.</text>
</comment>
<dbReference type="InterPro" id="IPR004559">
    <property type="entry name" value="HemW-like"/>
</dbReference>
<dbReference type="InterPro" id="IPR006638">
    <property type="entry name" value="Elp3/MiaA/NifB-like_rSAM"/>
</dbReference>
<dbReference type="PROSITE" id="PS51918">
    <property type="entry name" value="RADICAL_SAM"/>
    <property type="match status" value="1"/>
</dbReference>
<dbReference type="Gene3D" id="3.20.20.70">
    <property type="entry name" value="Aldolase class I"/>
    <property type="match status" value="1"/>
</dbReference>
<evidence type="ECO:0000313" key="12">
    <source>
        <dbReference type="Proteomes" id="UP000657177"/>
    </source>
</evidence>
<proteinExistence type="inferred from homology"/>
<dbReference type="Pfam" id="PF06969">
    <property type="entry name" value="HemN_C"/>
    <property type="match status" value="1"/>
</dbReference>
<dbReference type="EMBL" id="JAAKDE010000005">
    <property type="protein sequence ID" value="MBA2132590.1"/>
    <property type="molecule type" value="Genomic_DNA"/>
</dbReference>
<keyword evidence="8 9" id="KW-0143">Chaperone</keyword>
<keyword evidence="4 9" id="KW-0949">S-adenosyl-L-methionine</keyword>
<dbReference type="SFLD" id="SFLDF00288">
    <property type="entry name" value="HemN-like__clustered_with_nucl"/>
    <property type="match status" value="1"/>
</dbReference>
<gene>
    <name evidence="11" type="primary">hemW</name>
    <name evidence="11" type="ORF">G5B42_03410</name>
</gene>
<dbReference type="PANTHER" id="PTHR13932">
    <property type="entry name" value="COPROPORPHYRINIGEN III OXIDASE"/>
    <property type="match status" value="1"/>
</dbReference>
<organism evidence="11 12">
    <name type="scientific">Capillibacterium thermochitinicola</name>
    <dbReference type="NCBI Taxonomy" id="2699427"/>
    <lineage>
        <taxon>Bacteria</taxon>
        <taxon>Bacillati</taxon>
        <taxon>Bacillota</taxon>
        <taxon>Capillibacterium</taxon>
    </lineage>
</organism>
<dbReference type="SUPFAM" id="SSF102114">
    <property type="entry name" value="Radical SAM enzymes"/>
    <property type="match status" value="1"/>
</dbReference>
<comment type="similarity">
    <text evidence="1">Belongs to the anaerobic coproporphyrinogen-III oxidase family. HemW subfamily.</text>
</comment>
<dbReference type="SFLD" id="SFLDG01065">
    <property type="entry name" value="anaerobic_coproporphyrinogen-I"/>
    <property type="match status" value="1"/>
</dbReference>
<feature type="domain" description="Radical SAM core" evidence="10">
    <location>
        <begin position="1"/>
        <end position="235"/>
    </location>
</feature>
<keyword evidence="12" id="KW-1185">Reference proteome</keyword>
<keyword evidence="9" id="KW-0004">4Fe-4S</keyword>
<keyword evidence="6 9" id="KW-0408">Iron</keyword>
<evidence type="ECO:0000256" key="1">
    <source>
        <dbReference type="ARBA" id="ARBA00006100"/>
    </source>
</evidence>
<keyword evidence="5 9" id="KW-0479">Metal-binding</keyword>
<evidence type="ECO:0000256" key="8">
    <source>
        <dbReference type="ARBA" id="ARBA00023186"/>
    </source>
</evidence>
<evidence type="ECO:0000313" key="11">
    <source>
        <dbReference type="EMBL" id="MBA2132590.1"/>
    </source>
</evidence>
<dbReference type="CDD" id="cd01335">
    <property type="entry name" value="Radical_SAM"/>
    <property type="match status" value="1"/>
</dbReference>
<reference evidence="11" key="1">
    <citation type="submission" date="2020-06" db="EMBL/GenBank/DDBJ databases">
        <title>Novel chitinolytic bacterium.</title>
        <authorList>
            <person name="Ungkulpasvich U."/>
            <person name="Kosugi A."/>
            <person name="Uke A."/>
        </authorList>
    </citation>
    <scope>NUCLEOTIDE SEQUENCE</scope>
    <source>
        <strain evidence="11">UUS1-1</strain>
    </source>
</reference>
<dbReference type="SFLD" id="SFLDG01082">
    <property type="entry name" value="B12-binding_domain_containing"/>
    <property type="match status" value="1"/>
</dbReference>
<dbReference type="InterPro" id="IPR034505">
    <property type="entry name" value="Coproporphyrinogen-III_oxidase"/>
</dbReference>
<keyword evidence="7 9" id="KW-0411">Iron-sulfur</keyword>
<sequence length="388" mass="42785">MRSIGLYLHIPFCRRKCLYCDFCSFPGRTGDYQRYLEALKQELRLRWNPQWQVATIYIGGGTPTVLPPSALAELLREIKTVARVQPQAEVTVEANPGTIDGPGLAQLRAAGVNRLSVGAQSGDDRFLKILGRIHTTADVESTVALARRAGFTNINLDLIYGLPGETLDDWQQTLRWAIALAPDHLSCYGLQVEPGTPLQSMVREGRVRLPTDDEVSAMFMANTRILPAAGYKQYEISNFARRPRAGEAASGDYRCRHNLIYWRYQDYLGLGLAAVSTVAGHRWVNLDNLEAYLSAVAAGTEPTGMVEPLTPRQAMAEMLILGFRLTTGPDPEAFASRWGVSLAQVLGERVQPLLDGGFLREAAGTYRLTPRGMLVSNQVLTKLLAPLL</sequence>
<dbReference type="InterPro" id="IPR013785">
    <property type="entry name" value="Aldolase_TIM"/>
</dbReference>